<dbReference type="PANTHER" id="PTHR39596:SF2">
    <property type="entry name" value="HET DOMAIN PROTEIN (AFU_ORTHOLOGUE AFUA_1G17550)-RELATED"/>
    <property type="match status" value="1"/>
</dbReference>
<gene>
    <name evidence="1" type="ORF">VKT23_004897</name>
</gene>
<dbReference type="PANTHER" id="PTHR39596">
    <property type="match status" value="1"/>
</dbReference>
<protein>
    <recommendedName>
        <fullName evidence="3">Heterokaryon incompatibility domain-containing protein</fullName>
    </recommendedName>
</protein>
<name>A0ABR1JS49_9AGAR</name>
<organism evidence="1 2">
    <name type="scientific">Marasmiellus scandens</name>
    <dbReference type="NCBI Taxonomy" id="2682957"/>
    <lineage>
        <taxon>Eukaryota</taxon>
        <taxon>Fungi</taxon>
        <taxon>Dikarya</taxon>
        <taxon>Basidiomycota</taxon>
        <taxon>Agaricomycotina</taxon>
        <taxon>Agaricomycetes</taxon>
        <taxon>Agaricomycetidae</taxon>
        <taxon>Agaricales</taxon>
        <taxon>Marasmiineae</taxon>
        <taxon>Omphalotaceae</taxon>
        <taxon>Marasmiellus</taxon>
    </lineage>
</organism>
<comment type="caution">
    <text evidence="1">The sequence shown here is derived from an EMBL/GenBank/DDBJ whole genome shotgun (WGS) entry which is preliminary data.</text>
</comment>
<keyword evidence="2" id="KW-1185">Reference proteome</keyword>
<dbReference type="EMBL" id="JBANRG010000005">
    <property type="protein sequence ID" value="KAK7466176.1"/>
    <property type="molecule type" value="Genomic_DNA"/>
</dbReference>
<accession>A0ABR1JS49</accession>
<dbReference type="Proteomes" id="UP001498398">
    <property type="component" value="Unassembled WGS sequence"/>
</dbReference>
<reference evidence="1 2" key="1">
    <citation type="submission" date="2024-01" db="EMBL/GenBank/DDBJ databases">
        <title>A draft genome for the cacao thread blight pathogen Marasmiellus scandens.</title>
        <authorList>
            <person name="Baruah I.K."/>
            <person name="Leung J."/>
            <person name="Bukari Y."/>
            <person name="Amoako-Attah I."/>
            <person name="Meinhardt L.W."/>
            <person name="Bailey B.A."/>
            <person name="Cohen S.P."/>
        </authorList>
    </citation>
    <scope>NUCLEOTIDE SEQUENCE [LARGE SCALE GENOMIC DNA]</scope>
    <source>
        <strain evidence="1 2">GH-19</strain>
    </source>
</reference>
<proteinExistence type="predicted"/>
<sequence>MPQAFSDSPRPEFIPFTIPYLCKSAPYDGKDFWTYPERRGWRLNVKDEQCHVFCPPGHCEYGMGFAEIQAEDDRIQPPMLSRLDGRPVRASDKVAFLQAWLFFGVLEEVSSLCRLEIDVAADFIFNDELISTKKLNGLSERWFQAAMEMRRAGEKEVVRRILTVARHSSLMLRSEITDIRNVASESAEVFRDVSDSTYTYRYNYAYAECRVLLSLDILRRAGIREESVKVSSGLAPALLKEWHNFLTSQFVDLEEKGWCKSELAILEDGDLIFASLLPRPRIMDHSHCGNVICGAYQTDEVTYKSRHVKDWCCCDFIEVKSDALTSVLSKDEVPKLVITEELELQMVSEQDYPYVAISHGPTDSETQCQTRFPDVNFNVYGIIASPLALWMDTLCIPVHADAKIHRRKAITLLGKTFSRATAVLVLDRELEMVESATATFLELALRIICSGWAKRLWTLQEATLASEVQGSDKLYFQMRDGPFLYQKNERNREQKSQKGTESRSMVGFEEVDFEERSLLRDEAVTELLRKIIPGVQAIRNSNPPSSNLFLNVYDAIEHRSTSKFEDIPVCIASLLGHDPSPIVSVSDAEHRMARLYMLLHEVPCGVAWVPTTERLSISPFRWAPRSIAACQGNDWFSAWEDGICDISGLHFKATGFVFTESEVERHGIGSALPNVFNLVSEVSGVRVNQLLWPQLRQRPITASKILIQPGLAFIFRPLLSSDDVLAQSGKIPQGNDVIAVLIENNAESVGGTQSSELVCRVIGFLTGEQPIDNLEPELRRGYVTRHDQRWCLT</sequence>
<evidence type="ECO:0000313" key="2">
    <source>
        <dbReference type="Proteomes" id="UP001498398"/>
    </source>
</evidence>
<evidence type="ECO:0000313" key="1">
    <source>
        <dbReference type="EMBL" id="KAK7466176.1"/>
    </source>
</evidence>
<evidence type="ECO:0008006" key="3">
    <source>
        <dbReference type="Google" id="ProtNLM"/>
    </source>
</evidence>